<dbReference type="Proteomes" id="UP000274082">
    <property type="component" value="Chromosome 34"/>
</dbReference>
<reference evidence="3 4" key="1">
    <citation type="journal article" date="2018" name="Sci. Rep.">
        <title>A complete Leishmania donovani reference genome identifies novel genetic variations associated with virulence.</title>
        <authorList>
            <person name="Lypaczewski P."/>
            <person name="Hoshizaki J."/>
            <person name="Zhang W.-W."/>
            <person name="McCall L.-I."/>
            <person name="Torcivia-Rodriguez J."/>
            <person name="Simonyan V."/>
            <person name="Kaur A."/>
            <person name="Dewar K."/>
            <person name="Matlashewski G."/>
        </authorList>
    </citation>
    <scope>NUCLEOTIDE SEQUENCE [LARGE SCALE GENOMIC DNA]</scope>
    <source>
        <strain evidence="3 4">LdCL</strain>
    </source>
</reference>
<dbReference type="AlphaFoldDB" id="A0A3Q8IEJ8"/>
<evidence type="ECO:0000313" key="3">
    <source>
        <dbReference type="EMBL" id="AYU82656.1"/>
    </source>
</evidence>
<sequence>MLVKMYLETSAHHLEDTPELQQSGSRPYRSPALTTHMEQSRSPRFRAESHKGVSEGLASSLWRARGVWSSTRSPNCAVGSSRLPCGGSPHHIVECRGLRRLPARAHPACTPATHLFPPPTVLPAARTPPPLPWSRALDAARCNCSRPALDDQDVGVARQWPGEL</sequence>
<organism evidence="3 4">
    <name type="scientific">Leishmania donovani</name>
    <dbReference type="NCBI Taxonomy" id="5661"/>
    <lineage>
        <taxon>Eukaryota</taxon>
        <taxon>Discoba</taxon>
        <taxon>Euglenozoa</taxon>
        <taxon>Kinetoplastea</taxon>
        <taxon>Metakinetoplastina</taxon>
        <taxon>Trypanosomatida</taxon>
        <taxon>Trypanosomatidae</taxon>
        <taxon>Leishmaniinae</taxon>
        <taxon>Leishmania</taxon>
    </lineage>
</organism>
<feature type="region of interest" description="Disordered" evidence="1">
    <location>
        <begin position="13"/>
        <end position="50"/>
    </location>
</feature>
<evidence type="ECO:0000313" key="4">
    <source>
        <dbReference type="Proteomes" id="UP000274082"/>
    </source>
</evidence>
<accession>A0A3Q8IEJ8</accession>
<evidence type="ECO:0000313" key="2">
    <source>
        <dbReference type="EMBL" id="AYU82650.1"/>
    </source>
</evidence>
<protein>
    <submittedName>
        <fullName evidence="3">Uncharacterized protein</fullName>
    </submittedName>
</protein>
<proteinExistence type="predicted"/>
<dbReference type="VEuPathDB" id="TriTrypDB:LdCL_340037200"/>
<gene>
    <name evidence="2" type="ORF">LdCL_340037200</name>
    <name evidence="3" type="ORF">LdCL_340037800</name>
</gene>
<feature type="compositionally biased region" description="Basic and acidic residues" evidence="1">
    <location>
        <begin position="38"/>
        <end position="50"/>
    </location>
</feature>
<name>A0A3Q8IEJ8_LEIDO</name>
<keyword evidence="4" id="KW-1185">Reference proteome</keyword>
<dbReference type="EMBL" id="CP029533">
    <property type="protein sequence ID" value="AYU82650.1"/>
    <property type="molecule type" value="Genomic_DNA"/>
</dbReference>
<evidence type="ECO:0000256" key="1">
    <source>
        <dbReference type="SAM" id="MobiDB-lite"/>
    </source>
</evidence>
<dbReference type="VEuPathDB" id="TriTrypDB:LdCL_340037800"/>
<dbReference type="EMBL" id="CP029533">
    <property type="protein sequence ID" value="AYU82656.1"/>
    <property type="molecule type" value="Genomic_DNA"/>
</dbReference>
<dbReference type="VEuPathDB" id="TriTrypDB:LDHU3_34.4940"/>